<gene>
    <name evidence="7" type="ORF">PsYK624_148790</name>
</gene>
<dbReference type="EMBL" id="BPQB01000092">
    <property type="protein sequence ID" value="GJE98644.1"/>
    <property type="molecule type" value="Genomic_DNA"/>
</dbReference>
<dbReference type="Pfam" id="PF00501">
    <property type="entry name" value="AMP-binding"/>
    <property type="match status" value="1"/>
</dbReference>
<evidence type="ECO:0000259" key="6">
    <source>
        <dbReference type="Pfam" id="PF00501"/>
    </source>
</evidence>
<dbReference type="SUPFAM" id="SSF56801">
    <property type="entry name" value="Acetyl-CoA synthetase-like"/>
    <property type="match status" value="1"/>
</dbReference>
<proteinExistence type="inferred from homology"/>
<dbReference type="GO" id="GO:0005886">
    <property type="term" value="C:plasma membrane"/>
    <property type="evidence" value="ECO:0007669"/>
    <property type="project" value="TreeGrafter"/>
</dbReference>
<evidence type="ECO:0000256" key="5">
    <source>
        <dbReference type="ARBA" id="ARBA00036813"/>
    </source>
</evidence>
<comment type="catalytic activity">
    <reaction evidence="5">
        <text>a long-chain fatty acid + ATP + CoA = a long-chain fatty acyl-CoA + AMP + diphosphate</text>
        <dbReference type="Rhea" id="RHEA:15421"/>
        <dbReference type="ChEBI" id="CHEBI:30616"/>
        <dbReference type="ChEBI" id="CHEBI:33019"/>
        <dbReference type="ChEBI" id="CHEBI:57287"/>
        <dbReference type="ChEBI" id="CHEBI:57560"/>
        <dbReference type="ChEBI" id="CHEBI:83139"/>
        <dbReference type="ChEBI" id="CHEBI:456215"/>
        <dbReference type="EC" id="6.2.1.3"/>
    </reaction>
</comment>
<dbReference type="GO" id="GO:0005524">
    <property type="term" value="F:ATP binding"/>
    <property type="evidence" value="ECO:0007669"/>
    <property type="project" value="UniProtKB-KW"/>
</dbReference>
<keyword evidence="2" id="KW-0436">Ligase</keyword>
<dbReference type="PANTHER" id="PTHR43272">
    <property type="entry name" value="LONG-CHAIN-FATTY-ACID--COA LIGASE"/>
    <property type="match status" value="1"/>
</dbReference>
<dbReference type="GO" id="GO:0005783">
    <property type="term" value="C:endoplasmic reticulum"/>
    <property type="evidence" value="ECO:0007669"/>
    <property type="project" value="TreeGrafter"/>
</dbReference>
<dbReference type="Gene3D" id="3.40.50.12780">
    <property type="entry name" value="N-terminal domain of ligase-like"/>
    <property type="match status" value="1"/>
</dbReference>
<dbReference type="OrthoDB" id="1700726at2759"/>
<evidence type="ECO:0000256" key="1">
    <source>
        <dbReference type="ARBA" id="ARBA00006432"/>
    </source>
</evidence>
<comment type="similarity">
    <text evidence="1">Belongs to the ATP-dependent AMP-binding enzyme family.</text>
</comment>
<evidence type="ECO:0000256" key="3">
    <source>
        <dbReference type="ARBA" id="ARBA00022741"/>
    </source>
</evidence>
<name>A0A9P3GSL4_9APHY</name>
<dbReference type="GO" id="GO:0004467">
    <property type="term" value="F:long-chain fatty acid-CoA ligase activity"/>
    <property type="evidence" value="ECO:0007669"/>
    <property type="project" value="UniProtKB-EC"/>
</dbReference>
<evidence type="ECO:0000256" key="2">
    <source>
        <dbReference type="ARBA" id="ARBA00022598"/>
    </source>
</evidence>
<comment type="caution">
    <text evidence="7">The sequence shown here is derived from an EMBL/GenBank/DDBJ whole genome shotgun (WGS) entry which is preliminary data.</text>
</comment>
<reference evidence="7 8" key="1">
    <citation type="submission" date="2021-08" db="EMBL/GenBank/DDBJ databases">
        <title>Draft Genome Sequence of Phanerochaete sordida strain YK-624.</title>
        <authorList>
            <person name="Mori T."/>
            <person name="Dohra H."/>
            <person name="Suzuki T."/>
            <person name="Kawagishi H."/>
            <person name="Hirai H."/>
        </authorList>
    </citation>
    <scope>NUCLEOTIDE SEQUENCE [LARGE SCALE GENOMIC DNA]</scope>
    <source>
        <strain evidence="7 8">YK-624</strain>
    </source>
</reference>
<keyword evidence="4" id="KW-0067">ATP-binding</keyword>
<protein>
    <submittedName>
        <fullName evidence="7">Long-chain acyl-CoA synthetase</fullName>
    </submittedName>
</protein>
<sequence>MSVFKTTLPPGTVEVGEPKADGYTRVRRLAKAADKLVTQPFEGIDTVHDVVAYAARTHGTRDAFGYRDIIDIVEEEKEVKKMVGGKEVTEMKKWKYFHLSDFKFISYLDVQEAVSEIARAFIDLGITTEDIVNVYSATSVNWQLVSFACCSISTAIATAYDSLGESGLQHSLNEPGCVAIFTNADLLPVVSKVAANVPTLRLVVYDGEADNAVLDKIRGARENMRVLSIDELRMIGREKSKDTLEARLPKPDNVACIMYTSGTTGAPKGVVITHSNLIASVGAVYVLLGHHLKPTDAYLAYLPLAHILEFVVELALFFVGMPFGYGRVKTLTDQSVRKCLGDIRAFRPTIMVGVPAVWEMIRKGIVGKLNQSGSFKKSVFNTALSIKKSGIPGASGLVDSTVLSAVKAATGGRLRLAMSGGAALSRETQEFLNLALVMMLQGYGMTESCGMCAVLPPEYYSYGTVGLIMPSVEIKLKDVPDAGYVSTNNPPQGEVLIRGPSVIKGYYKRDDLNNDEDIFTKDGWLRTGDVGQFNADGTLSLVDRIKNLVKLQGGEYIALERLESIYKACNLVSNICVHASPDAKQPIAIIIPHEQHLRHALEERPIAGVDPRADLHALCAHAKVQELVMKECNALGKKNGFKPMETLEAVILTADEWTPESGLVTAAQKVQRKKVAEKFDAQIKEIYKHQ</sequence>
<accession>A0A9P3GSL4</accession>
<dbReference type="GO" id="GO:0035336">
    <property type="term" value="P:long-chain fatty-acyl-CoA metabolic process"/>
    <property type="evidence" value="ECO:0007669"/>
    <property type="project" value="TreeGrafter"/>
</dbReference>
<evidence type="ECO:0000313" key="8">
    <source>
        <dbReference type="Proteomes" id="UP000703269"/>
    </source>
</evidence>
<dbReference type="PANTHER" id="PTHR43272:SF83">
    <property type="entry name" value="ACYL-COA SYNTHETASE LONG-CHAIN, ISOFORM J"/>
    <property type="match status" value="1"/>
</dbReference>
<dbReference type="Proteomes" id="UP000703269">
    <property type="component" value="Unassembled WGS sequence"/>
</dbReference>
<dbReference type="GO" id="GO:0005811">
    <property type="term" value="C:lipid droplet"/>
    <property type="evidence" value="ECO:0007669"/>
    <property type="project" value="TreeGrafter"/>
</dbReference>
<dbReference type="InterPro" id="IPR020845">
    <property type="entry name" value="AMP-binding_CS"/>
</dbReference>
<dbReference type="InterPro" id="IPR000873">
    <property type="entry name" value="AMP-dep_synth/lig_dom"/>
</dbReference>
<dbReference type="PROSITE" id="PS00455">
    <property type="entry name" value="AMP_BINDING"/>
    <property type="match status" value="1"/>
</dbReference>
<feature type="domain" description="AMP-dependent synthetase/ligase" evidence="6">
    <location>
        <begin position="101"/>
        <end position="507"/>
    </location>
</feature>
<evidence type="ECO:0000256" key="4">
    <source>
        <dbReference type="ARBA" id="ARBA00022840"/>
    </source>
</evidence>
<evidence type="ECO:0000313" key="7">
    <source>
        <dbReference type="EMBL" id="GJE98644.1"/>
    </source>
</evidence>
<dbReference type="InterPro" id="IPR042099">
    <property type="entry name" value="ANL_N_sf"/>
</dbReference>
<dbReference type="AlphaFoldDB" id="A0A9P3GSL4"/>
<organism evidence="7 8">
    <name type="scientific">Phanerochaete sordida</name>
    <dbReference type="NCBI Taxonomy" id="48140"/>
    <lineage>
        <taxon>Eukaryota</taxon>
        <taxon>Fungi</taxon>
        <taxon>Dikarya</taxon>
        <taxon>Basidiomycota</taxon>
        <taxon>Agaricomycotina</taxon>
        <taxon>Agaricomycetes</taxon>
        <taxon>Polyporales</taxon>
        <taxon>Phanerochaetaceae</taxon>
        <taxon>Phanerochaete</taxon>
    </lineage>
</organism>
<keyword evidence="3" id="KW-0547">Nucleotide-binding</keyword>
<keyword evidence="8" id="KW-1185">Reference proteome</keyword>